<accession>A0A136A0Z0</accession>
<dbReference type="OrthoDB" id="1431064at2"/>
<dbReference type="GO" id="GO:0008080">
    <property type="term" value="F:N-acetyltransferase activity"/>
    <property type="evidence" value="ECO:0007669"/>
    <property type="project" value="InterPro"/>
</dbReference>
<evidence type="ECO:0000313" key="4">
    <source>
        <dbReference type="EMBL" id="KXI28899.1"/>
    </source>
</evidence>
<dbReference type="AlphaFoldDB" id="A0A136A0Z0"/>
<dbReference type="GO" id="GO:0003700">
    <property type="term" value="F:DNA-binding transcription factor activity"/>
    <property type="evidence" value="ECO:0007669"/>
    <property type="project" value="InterPro"/>
</dbReference>
<dbReference type="InterPro" id="IPR000835">
    <property type="entry name" value="HTH_MarR-typ"/>
</dbReference>
<dbReference type="PROSITE" id="PS51186">
    <property type="entry name" value="GNAT"/>
    <property type="match status" value="1"/>
</dbReference>
<feature type="domain" description="HTH marR-type" evidence="2">
    <location>
        <begin position="9"/>
        <end position="155"/>
    </location>
</feature>
<proteinExistence type="predicted"/>
<evidence type="ECO:0000256" key="1">
    <source>
        <dbReference type="ARBA" id="ARBA00022679"/>
    </source>
</evidence>
<evidence type="ECO:0000259" key="3">
    <source>
        <dbReference type="PROSITE" id="PS51186"/>
    </source>
</evidence>
<gene>
    <name evidence="4" type="ORF">AX660_11960</name>
</gene>
<dbReference type="RefSeq" id="WP_068375760.1">
    <property type="nucleotide sequence ID" value="NZ_LSNE01000005.1"/>
</dbReference>
<dbReference type="PANTHER" id="PTHR13947">
    <property type="entry name" value="GNAT FAMILY N-ACETYLTRANSFERASE"/>
    <property type="match status" value="1"/>
</dbReference>
<dbReference type="Gene3D" id="3.40.630.30">
    <property type="match status" value="1"/>
</dbReference>
<reference evidence="5" key="1">
    <citation type="submission" date="2016-02" db="EMBL/GenBank/DDBJ databases">
        <authorList>
            <person name="Schultz-Johansen M."/>
            <person name="Glaring M.A."/>
            <person name="Bech P.K."/>
            <person name="Stougaard P."/>
        </authorList>
    </citation>
    <scope>NUCLEOTIDE SEQUENCE [LARGE SCALE GENOMIC DNA]</scope>
    <source>
        <strain evidence="5">S66</strain>
    </source>
</reference>
<dbReference type="Proteomes" id="UP000070299">
    <property type="component" value="Unassembled WGS sequence"/>
</dbReference>
<dbReference type="InterPro" id="IPR050769">
    <property type="entry name" value="NAT_camello-type"/>
</dbReference>
<evidence type="ECO:0000259" key="2">
    <source>
        <dbReference type="PROSITE" id="PS50995"/>
    </source>
</evidence>
<evidence type="ECO:0008006" key="6">
    <source>
        <dbReference type="Google" id="ProtNLM"/>
    </source>
</evidence>
<protein>
    <recommendedName>
        <fullName evidence="6">MarR family transcriptional regulator</fullName>
    </recommendedName>
</protein>
<dbReference type="EMBL" id="LSNE01000005">
    <property type="protein sequence ID" value="KXI28899.1"/>
    <property type="molecule type" value="Genomic_DNA"/>
</dbReference>
<dbReference type="Pfam" id="PF12802">
    <property type="entry name" value="MarR_2"/>
    <property type="match status" value="1"/>
</dbReference>
<dbReference type="SMART" id="SM00347">
    <property type="entry name" value="HTH_MARR"/>
    <property type="match status" value="1"/>
</dbReference>
<dbReference type="InterPro" id="IPR011991">
    <property type="entry name" value="ArsR-like_HTH"/>
</dbReference>
<keyword evidence="5" id="KW-1185">Reference proteome</keyword>
<feature type="domain" description="N-acetyltransferase" evidence="3">
    <location>
        <begin position="164"/>
        <end position="319"/>
    </location>
</feature>
<dbReference type="InterPro" id="IPR036390">
    <property type="entry name" value="WH_DNA-bd_sf"/>
</dbReference>
<keyword evidence="1" id="KW-0808">Transferase</keyword>
<dbReference type="Gene3D" id="1.10.10.10">
    <property type="entry name" value="Winged helix-like DNA-binding domain superfamily/Winged helix DNA-binding domain"/>
    <property type="match status" value="1"/>
</dbReference>
<name>A0A136A0Z0_9ALTE</name>
<evidence type="ECO:0000313" key="5">
    <source>
        <dbReference type="Proteomes" id="UP000070299"/>
    </source>
</evidence>
<dbReference type="STRING" id="1799789.AX660_11960"/>
<dbReference type="InterPro" id="IPR016181">
    <property type="entry name" value="Acyl_CoA_acyltransferase"/>
</dbReference>
<sequence>MDFLDELEELALGTRLKRLSERMLTDAGKVYKAFNIEVQPKWFSLLALIDKRQKINVVEASQLLGLSQPAISQFCRQLEKEGLIVSIICENDSRRRVLTLTDVGQQQVAKMKPMWSAVTQAAQELSRELDNDIYQAIRKCEQALTRKSLLDRTLDIYHETSDDLEFVSFEPKYTDVFRQINEEWINSMFVLEDSDKNVLADPVKYIISKGGKIWLAKHKQLGFVGCCALAKKKELTFELTKMAVLDSARGLKIGEKLLRFTLHEAAKMPMKRLFLLTNKKCQSAIHLYEKNGFVHDRHVMEEFGSNYARCDVAMKYLAIWHN</sequence>
<dbReference type="SUPFAM" id="SSF55729">
    <property type="entry name" value="Acyl-CoA N-acyltransferases (Nat)"/>
    <property type="match status" value="1"/>
</dbReference>
<dbReference type="InterPro" id="IPR036388">
    <property type="entry name" value="WH-like_DNA-bd_sf"/>
</dbReference>
<dbReference type="CDD" id="cd04301">
    <property type="entry name" value="NAT_SF"/>
    <property type="match status" value="1"/>
</dbReference>
<organism evidence="4 5">
    <name type="scientific">Paraglaciecola hydrolytica</name>
    <dbReference type="NCBI Taxonomy" id="1799789"/>
    <lineage>
        <taxon>Bacteria</taxon>
        <taxon>Pseudomonadati</taxon>
        <taxon>Pseudomonadota</taxon>
        <taxon>Gammaproteobacteria</taxon>
        <taxon>Alteromonadales</taxon>
        <taxon>Alteromonadaceae</taxon>
        <taxon>Paraglaciecola</taxon>
    </lineage>
</organism>
<comment type="caution">
    <text evidence="4">The sequence shown here is derived from an EMBL/GenBank/DDBJ whole genome shotgun (WGS) entry which is preliminary data.</text>
</comment>
<dbReference type="CDD" id="cd00090">
    <property type="entry name" value="HTH_ARSR"/>
    <property type="match status" value="1"/>
</dbReference>
<dbReference type="PROSITE" id="PS50995">
    <property type="entry name" value="HTH_MARR_2"/>
    <property type="match status" value="1"/>
</dbReference>
<dbReference type="InterPro" id="IPR000182">
    <property type="entry name" value="GNAT_dom"/>
</dbReference>
<dbReference type="Pfam" id="PF13508">
    <property type="entry name" value="Acetyltransf_7"/>
    <property type="match status" value="1"/>
</dbReference>
<dbReference type="PANTHER" id="PTHR13947:SF37">
    <property type="entry name" value="LD18367P"/>
    <property type="match status" value="1"/>
</dbReference>
<dbReference type="SUPFAM" id="SSF46785">
    <property type="entry name" value="Winged helix' DNA-binding domain"/>
    <property type="match status" value="1"/>
</dbReference>